<accession>A0A1G5L7G0</accession>
<evidence type="ECO:0000259" key="1">
    <source>
        <dbReference type="Pfam" id="PF01844"/>
    </source>
</evidence>
<comment type="caution">
    <text evidence="2">The sequence shown here is derived from an EMBL/GenBank/DDBJ whole genome shotgun (WGS) entry which is preliminary data.</text>
</comment>
<dbReference type="InterPro" id="IPR003615">
    <property type="entry name" value="HNH_nuc"/>
</dbReference>
<reference evidence="2 3" key="1">
    <citation type="submission" date="2016-10" db="EMBL/GenBank/DDBJ databases">
        <authorList>
            <person name="Varghese N."/>
            <person name="Submissions S."/>
        </authorList>
    </citation>
    <scope>NUCLEOTIDE SEQUENCE [LARGE SCALE GENOMIC DNA]</scope>
    <source>
        <strain evidence="2 3">CGMCC 1.6853</strain>
    </source>
</reference>
<dbReference type="Gene3D" id="1.10.30.50">
    <property type="match status" value="1"/>
</dbReference>
<evidence type="ECO:0000313" key="3">
    <source>
        <dbReference type="Proteomes" id="UP000183031"/>
    </source>
</evidence>
<name>A0A1G5L7G0_9GAMM</name>
<feature type="domain" description="HNH" evidence="1">
    <location>
        <begin position="34"/>
        <end position="82"/>
    </location>
</feature>
<dbReference type="RefSeq" id="WP_033631931.1">
    <property type="nucleotide sequence ID" value="NZ_CBCSIN010000012.1"/>
</dbReference>
<dbReference type="InterPro" id="IPR002711">
    <property type="entry name" value="HNH"/>
</dbReference>
<sequence>MRPVRKGVSPNDNIDFDDYKKAFPHLVGRIGSYCSYCERRIATNLAVEHIQPKDGQYGHPGLTGRWSNFLLACVNCNSTKGAKEVILANLLLPDRDNTFFAYVYSADGKVAPATQLSPEQQVMAQKTLSLTGLDKKISQILDENGKAVALDRESQRMQVWGQAQTALADVNSAPDNERLKHWIIEAAKATGFFSIWVTVFAGNPDMCLRFIAAFEGTAESGCFDAAGIPVVPSQNPDGWQSGAKA</sequence>
<gene>
    <name evidence="2" type="ORF">SAMN02927935_03992</name>
</gene>
<evidence type="ECO:0000313" key="2">
    <source>
        <dbReference type="EMBL" id="SCZ08210.1"/>
    </source>
</evidence>
<dbReference type="EMBL" id="FMUT01000012">
    <property type="protein sequence ID" value="SCZ08210.1"/>
    <property type="molecule type" value="Genomic_DNA"/>
</dbReference>
<dbReference type="Pfam" id="PF01844">
    <property type="entry name" value="HNH"/>
    <property type="match status" value="1"/>
</dbReference>
<organism evidence="2 3">
    <name type="scientific">Serratia nematodiphila</name>
    <dbReference type="NCBI Taxonomy" id="458197"/>
    <lineage>
        <taxon>Bacteria</taxon>
        <taxon>Pseudomonadati</taxon>
        <taxon>Pseudomonadota</taxon>
        <taxon>Gammaproteobacteria</taxon>
        <taxon>Enterobacterales</taxon>
        <taxon>Yersiniaceae</taxon>
        <taxon>Serratia</taxon>
    </lineage>
</organism>
<dbReference type="CDD" id="cd00085">
    <property type="entry name" value="HNHc"/>
    <property type="match status" value="1"/>
</dbReference>
<keyword evidence="3" id="KW-1185">Reference proteome</keyword>
<dbReference type="Proteomes" id="UP000183031">
    <property type="component" value="Unassembled WGS sequence"/>
</dbReference>
<proteinExistence type="predicted"/>
<protein>
    <submittedName>
        <fullName evidence="2">TIGR02646 family protein</fullName>
    </submittedName>
</protein>